<evidence type="ECO:0000256" key="7">
    <source>
        <dbReference type="ARBA" id="ARBA00049348"/>
    </source>
</evidence>
<dbReference type="PANTHER" id="PTHR10815">
    <property type="entry name" value="METHYLATED-DNA--PROTEIN-CYSTEINE METHYLTRANSFERASE"/>
    <property type="match status" value="1"/>
</dbReference>
<dbReference type="EC" id="2.1.1.63" evidence="8"/>
<comment type="subcellular location">
    <subcellularLocation>
        <location evidence="8">Cytoplasm</location>
    </subcellularLocation>
</comment>
<gene>
    <name evidence="11" type="ORF">ACFP1H_04655</name>
</gene>
<dbReference type="GO" id="GO:0003908">
    <property type="term" value="F:methylated-DNA-[protein]-cysteine S-methyltransferase activity"/>
    <property type="evidence" value="ECO:0007669"/>
    <property type="project" value="UniProtKB-EC"/>
</dbReference>
<evidence type="ECO:0000259" key="10">
    <source>
        <dbReference type="Pfam" id="PF02870"/>
    </source>
</evidence>
<keyword evidence="2 8" id="KW-0963">Cytoplasm</keyword>
<dbReference type="InterPro" id="IPR008332">
    <property type="entry name" value="MethylG_MeTrfase_N"/>
</dbReference>
<comment type="caution">
    <text evidence="11">The sequence shown here is derived from an EMBL/GenBank/DDBJ whole genome shotgun (WGS) entry which is preliminary data.</text>
</comment>
<evidence type="ECO:0000313" key="11">
    <source>
        <dbReference type="EMBL" id="MFC6253869.1"/>
    </source>
</evidence>
<comment type="catalytic activity">
    <reaction evidence="1 8">
        <text>a 4-O-methyl-thymidine in DNA + L-cysteinyl-[protein] = a thymidine in DNA + S-methyl-L-cysteinyl-[protein]</text>
        <dbReference type="Rhea" id="RHEA:53428"/>
        <dbReference type="Rhea" id="RHEA-COMP:10131"/>
        <dbReference type="Rhea" id="RHEA-COMP:10132"/>
        <dbReference type="Rhea" id="RHEA-COMP:13555"/>
        <dbReference type="Rhea" id="RHEA-COMP:13556"/>
        <dbReference type="ChEBI" id="CHEBI:29950"/>
        <dbReference type="ChEBI" id="CHEBI:82612"/>
        <dbReference type="ChEBI" id="CHEBI:137386"/>
        <dbReference type="ChEBI" id="CHEBI:137387"/>
        <dbReference type="EC" id="2.1.1.63"/>
    </reaction>
</comment>
<dbReference type="InterPro" id="IPR036388">
    <property type="entry name" value="WH-like_DNA-bd_sf"/>
</dbReference>
<evidence type="ECO:0000256" key="6">
    <source>
        <dbReference type="ARBA" id="ARBA00023204"/>
    </source>
</evidence>
<comment type="miscellaneous">
    <text evidence="8">This enzyme catalyzes only one turnover and therefore is not strictly catalytic. According to one definition, an enzyme is a biocatalyst that acts repeatedly and over many reaction cycles.</text>
</comment>
<dbReference type="InterPro" id="IPR014048">
    <property type="entry name" value="MethylDNA_cys_MeTrfase_DNA-bd"/>
</dbReference>
<proteinExistence type="inferred from homology"/>
<keyword evidence="3 8" id="KW-0489">Methyltransferase</keyword>
<dbReference type="InterPro" id="IPR001497">
    <property type="entry name" value="MethylDNA_cys_MeTrfase_AS"/>
</dbReference>
<dbReference type="CDD" id="cd06445">
    <property type="entry name" value="ATase"/>
    <property type="match status" value="1"/>
</dbReference>
<dbReference type="Gene3D" id="3.30.160.70">
    <property type="entry name" value="Methylated DNA-protein cysteine methyltransferase domain"/>
    <property type="match status" value="1"/>
</dbReference>
<evidence type="ECO:0000256" key="3">
    <source>
        <dbReference type="ARBA" id="ARBA00022603"/>
    </source>
</evidence>
<protein>
    <recommendedName>
        <fullName evidence="8">Methylated-DNA--protein-cysteine methyltransferase</fullName>
        <ecNumber evidence="8">2.1.1.63</ecNumber>
    </recommendedName>
    <alternativeName>
        <fullName evidence="8">6-O-methylguanine-DNA methyltransferase</fullName>
        <shortName evidence="8">MGMT</shortName>
    </alternativeName>
    <alternativeName>
        <fullName evidence="8">O-6-methylguanine-DNA-alkyltransferase</fullName>
    </alternativeName>
</protein>
<dbReference type="SUPFAM" id="SSF53155">
    <property type="entry name" value="Methylated DNA-protein cysteine methyltransferase domain"/>
    <property type="match status" value="1"/>
</dbReference>
<dbReference type="SUPFAM" id="SSF46767">
    <property type="entry name" value="Methylated DNA-protein cysteine methyltransferase, C-terminal domain"/>
    <property type="match status" value="1"/>
</dbReference>
<comment type="similarity">
    <text evidence="8">Belongs to the MGMT family.</text>
</comment>
<comment type="function">
    <text evidence="8">Involved in the cellular defense against the biological effects of O6-methylguanine (O6-MeG) and O4-methylthymine (O4-MeT) in DNA. Repairs the methylated nucleobase in DNA by stoichiometrically transferring the methyl group to a cysteine residue in the enzyme. This is a suicide reaction: the enzyme is irreversibly inactivated.</text>
</comment>
<dbReference type="Pfam" id="PF01035">
    <property type="entry name" value="DNA_binding_1"/>
    <property type="match status" value="1"/>
</dbReference>
<reference evidence="12" key="1">
    <citation type="journal article" date="2019" name="Int. J. Syst. Evol. Microbiol.">
        <title>The Global Catalogue of Microorganisms (GCM) 10K type strain sequencing project: providing services to taxonomists for standard genome sequencing and annotation.</title>
        <authorList>
            <consortium name="The Broad Institute Genomics Platform"/>
            <consortium name="The Broad Institute Genome Sequencing Center for Infectious Disease"/>
            <person name="Wu L."/>
            <person name="Ma J."/>
        </authorList>
    </citation>
    <scope>NUCLEOTIDE SEQUENCE [LARGE SCALE GENOMIC DNA]</scope>
    <source>
        <strain evidence="12">CCM 8950</strain>
    </source>
</reference>
<evidence type="ECO:0000256" key="4">
    <source>
        <dbReference type="ARBA" id="ARBA00022679"/>
    </source>
</evidence>
<dbReference type="PANTHER" id="PTHR10815:SF5">
    <property type="entry name" value="METHYLATED-DNA--PROTEIN-CYSTEINE METHYLTRANSFERASE"/>
    <property type="match status" value="1"/>
</dbReference>
<feature type="domain" description="Methylguanine DNA methyltransferase ribonuclease-like" evidence="10">
    <location>
        <begin position="1"/>
        <end position="74"/>
    </location>
</feature>
<accession>A0ABW1T833</accession>
<dbReference type="InterPro" id="IPR036631">
    <property type="entry name" value="MGMT_N_sf"/>
</dbReference>
<dbReference type="InterPro" id="IPR036217">
    <property type="entry name" value="MethylDNA_cys_MeTrfase_DNAb"/>
</dbReference>
<evidence type="ECO:0000256" key="8">
    <source>
        <dbReference type="HAMAP-Rule" id="MF_00772"/>
    </source>
</evidence>
<evidence type="ECO:0000313" key="12">
    <source>
        <dbReference type="Proteomes" id="UP001596190"/>
    </source>
</evidence>
<sequence length="164" mass="17675">MLQTTYASPLGQLILLADTSHLLGVWYSDQAHLGAHYPLASIKHGSSTVLKQTAQWLTAYFNGQKPSIKQLPLAPEATPFRQQVYRVLTTIPYGQTMTYQQIVERLSELNGQPTGSARAVGGAVGHNPISIIIPCHRVIGTNGNLTGYAGGLARKKALLALEQA</sequence>
<keyword evidence="4 8" id="KW-0808">Transferase</keyword>
<evidence type="ECO:0000256" key="1">
    <source>
        <dbReference type="ARBA" id="ARBA00001286"/>
    </source>
</evidence>
<keyword evidence="5 8" id="KW-0227">DNA damage</keyword>
<dbReference type="PROSITE" id="PS00374">
    <property type="entry name" value="MGMT"/>
    <property type="match status" value="1"/>
</dbReference>
<keyword evidence="6 8" id="KW-0234">DNA repair</keyword>
<feature type="domain" description="Methylated-DNA-[protein]-cysteine S-methyltransferase DNA binding" evidence="9">
    <location>
        <begin position="79"/>
        <end position="163"/>
    </location>
</feature>
<comment type="catalytic activity">
    <reaction evidence="7 8">
        <text>a 6-O-methyl-2'-deoxyguanosine in DNA + L-cysteinyl-[protein] = S-methyl-L-cysteinyl-[protein] + a 2'-deoxyguanosine in DNA</text>
        <dbReference type="Rhea" id="RHEA:24000"/>
        <dbReference type="Rhea" id="RHEA-COMP:10131"/>
        <dbReference type="Rhea" id="RHEA-COMP:10132"/>
        <dbReference type="Rhea" id="RHEA-COMP:11367"/>
        <dbReference type="Rhea" id="RHEA-COMP:11368"/>
        <dbReference type="ChEBI" id="CHEBI:29950"/>
        <dbReference type="ChEBI" id="CHEBI:82612"/>
        <dbReference type="ChEBI" id="CHEBI:85445"/>
        <dbReference type="ChEBI" id="CHEBI:85448"/>
        <dbReference type="EC" id="2.1.1.63"/>
    </reaction>
</comment>
<dbReference type="Gene3D" id="1.10.10.10">
    <property type="entry name" value="Winged helix-like DNA-binding domain superfamily/Winged helix DNA-binding domain"/>
    <property type="match status" value="1"/>
</dbReference>
<dbReference type="InterPro" id="IPR023546">
    <property type="entry name" value="MGMT"/>
</dbReference>
<organism evidence="11 12">
    <name type="scientific">Secundilactobacillus hailunensis</name>
    <dbReference type="NCBI Taxonomy" id="2559923"/>
    <lineage>
        <taxon>Bacteria</taxon>
        <taxon>Bacillati</taxon>
        <taxon>Bacillota</taxon>
        <taxon>Bacilli</taxon>
        <taxon>Lactobacillales</taxon>
        <taxon>Lactobacillaceae</taxon>
        <taxon>Secundilactobacillus</taxon>
    </lineage>
</organism>
<dbReference type="GO" id="GO:0032259">
    <property type="term" value="P:methylation"/>
    <property type="evidence" value="ECO:0007669"/>
    <property type="project" value="UniProtKB-KW"/>
</dbReference>
<evidence type="ECO:0000256" key="2">
    <source>
        <dbReference type="ARBA" id="ARBA00022490"/>
    </source>
</evidence>
<dbReference type="EMBL" id="JBHSSA010000037">
    <property type="protein sequence ID" value="MFC6253869.1"/>
    <property type="molecule type" value="Genomic_DNA"/>
</dbReference>
<evidence type="ECO:0000256" key="5">
    <source>
        <dbReference type="ARBA" id="ARBA00022763"/>
    </source>
</evidence>
<dbReference type="RefSeq" id="WP_137630023.1">
    <property type="nucleotide sequence ID" value="NZ_BJDO01000003.1"/>
</dbReference>
<dbReference type="Proteomes" id="UP001596190">
    <property type="component" value="Unassembled WGS sequence"/>
</dbReference>
<dbReference type="NCBIfam" id="TIGR00589">
    <property type="entry name" value="ogt"/>
    <property type="match status" value="1"/>
</dbReference>
<evidence type="ECO:0000259" key="9">
    <source>
        <dbReference type="Pfam" id="PF01035"/>
    </source>
</evidence>
<dbReference type="HAMAP" id="MF_00772">
    <property type="entry name" value="OGT"/>
    <property type="match status" value="1"/>
</dbReference>
<dbReference type="Pfam" id="PF02870">
    <property type="entry name" value="Methyltransf_1N"/>
    <property type="match status" value="1"/>
</dbReference>
<feature type="active site" description="Nucleophile; methyl group acceptor" evidence="8">
    <location>
        <position position="135"/>
    </location>
</feature>
<name>A0ABW1T833_9LACO</name>
<keyword evidence="12" id="KW-1185">Reference proteome</keyword>